<comment type="caution">
    <text evidence="8">The sequence shown here is derived from an EMBL/GenBank/DDBJ whole genome shotgun (WGS) entry which is preliminary data.</text>
</comment>
<evidence type="ECO:0000256" key="1">
    <source>
        <dbReference type="ARBA" id="ARBA00002501"/>
    </source>
</evidence>
<dbReference type="EMBL" id="JADCNL010000001">
    <property type="protein sequence ID" value="KAG0499000.1"/>
    <property type="molecule type" value="Genomic_DNA"/>
</dbReference>
<comment type="subcellular location">
    <subcellularLocation>
        <location evidence="2 7">Membrane</location>
        <topology evidence="2 7">Multi-pass membrane protein</topology>
    </subcellularLocation>
</comment>
<protein>
    <recommendedName>
        <fullName evidence="7">PRA1 family protein</fullName>
    </recommendedName>
</protein>
<dbReference type="GO" id="GO:0005783">
    <property type="term" value="C:endoplasmic reticulum"/>
    <property type="evidence" value="ECO:0007669"/>
    <property type="project" value="TreeGrafter"/>
</dbReference>
<feature type="transmembrane region" description="Helical" evidence="7">
    <location>
        <begin position="148"/>
        <end position="181"/>
    </location>
</feature>
<keyword evidence="5 7" id="KW-1133">Transmembrane helix</keyword>
<dbReference type="AlphaFoldDB" id="A0A835VJ70"/>
<comment type="function">
    <text evidence="1 7">May be involved in both secretory and endocytic intracellular trafficking in the endosomal/prevacuolar compartments.</text>
</comment>
<gene>
    <name evidence="8" type="ORF">HPP92_003691</name>
</gene>
<dbReference type="PANTHER" id="PTHR19317">
    <property type="entry name" value="PRENYLATED RAB ACCEPTOR 1-RELATED"/>
    <property type="match status" value="1"/>
</dbReference>
<organism evidence="8 9">
    <name type="scientific">Vanilla planifolia</name>
    <name type="common">Vanilla</name>
    <dbReference type="NCBI Taxonomy" id="51239"/>
    <lineage>
        <taxon>Eukaryota</taxon>
        <taxon>Viridiplantae</taxon>
        <taxon>Streptophyta</taxon>
        <taxon>Embryophyta</taxon>
        <taxon>Tracheophyta</taxon>
        <taxon>Spermatophyta</taxon>
        <taxon>Magnoliopsida</taxon>
        <taxon>Liliopsida</taxon>
        <taxon>Asparagales</taxon>
        <taxon>Orchidaceae</taxon>
        <taxon>Vanilloideae</taxon>
        <taxon>Vanilleae</taxon>
        <taxon>Vanilla</taxon>
    </lineage>
</organism>
<name>A0A835VJ70_VANPL</name>
<proteinExistence type="inferred from homology"/>
<keyword evidence="9" id="KW-1185">Reference proteome</keyword>
<dbReference type="OrthoDB" id="308383at2759"/>
<dbReference type="Pfam" id="PF03208">
    <property type="entry name" value="PRA1"/>
    <property type="match status" value="1"/>
</dbReference>
<accession>A0A835VJ70</accession>
<feature type="transmembrane region" description="Helical" evidence="7">
    <location>
        <begin position="112"/>
        <end position="128"/>
    </location>
</feature>
<feature type="transmembrane region" description="Helical" evidence="7">
    <location>
        <begin position="88"/>
        <end position="106"/>
    </location>
</feature>
<dbReference type="InterPro" id="IPR004895">
    <property type="entry name" value="Prenylated_rab_accept_PRA1"/>
</dbReference>
<evidence type="ECO:0000256" key="4">
    <source>
        <dbReference type="ARBA" id="ARBA00022692"/>
    </source>
</evidence>
<evidence type="ECO:0000313" key="9">
    <source>
        <dbReference type="Proteomes" id="UP000636800"/>
    </source>
</evidence>
<dbReference type="GO" id="GO:0016192">
    <property type="term" value="P:vesicle-mediated transport"/>
    <property type="evidence" value="ECO:0007669"/>
    <property type="project" value="TreeGrafter"/>
</dbReference>
<dbReference type="Proteomes" id="UP000636800">
    <property type="component" value="Chromosome 1"/>
</dbReference>
<dbReference type="GO" id="GO:0016020">
    <property type="term" value="C:membrane"/>
    <property type="evidence" value="ECO:0007669"/>
    <property type="project" value="UniProtKB-SubCell"/>
</dbReference>
<keyword evidence="4 7" id="KW-0812">Transmembrane</keyword>
<evidence type="ECO:0000256" key="3">
    <source>
        <dbReference type="ARBA" id="ARBA00006483"/>
    </source>
</evidence>
<comment type="similarity">
    <text evidence="3 7">Belongs to the PRA1 family.</text>
</comment>
<evidence type="ECO:0000256" key="7">
    <source>
        <dbReference type="RuleBase" id="RU363107"/>
    </source>
</evidence>
<keyword evidence="7" id="KW-0813">Transport</keyword>
<sequence length="224" mass="23898">MASGATPPVLPVSTILTSGTSPLPSSLGGAGAPISTPAFRIFLSRLSNSVRRSLANRRPWYELYDRSAFSRPDSLSDAASRIRKNFSYFRVNYLTFIASVLAFSLLSHPISLLVLLSLLAAWCFLYLFRPSDSPLVILGRTFSDRETLFGLIIVTFLLIFLTSVGSLLISAVLVGSAIISVHGAFRVPDDLFLDDQEIAGSGSSLLSFLGGTASSASSAGSVRV</sequence>
<evidence type="ECO:0000256" key="6">
    <source>
        <dbReference type="ARBA" id="ARBA00023136"/>
    </source>
</evidence>
<dbReference type="GO" id="GO:0005794">
    <property type="term" value="C:Golgi apparatus"/>
    <property type="evidence" value="ECO:0007669"/>
    <property type="project" value="TreeGrafter"/>
</dbReference>
<evidence type="ECO:0000256" key="5">
    <source>
        <dbReference type="ARBA" id="ARBA00022989"/>
    </source>
</evidence>
<evidence type="ECO:0000313" key="8">
    <source>
        <dbReference type="EMBL" id="KAG0499000.1"/>
    </source>
</evidence>
<evidence type="ECO:0000256" key="2">
    <source>
        <dbReference type="ARBA" id="ARBA00004141"/>
    </source>
</evidence>
<dbReference type="PANTHER" id="PTHR19317:SF0">
    <property type="entry name" value="PRENYLATED RAB ACCEPTOR PROTEIN 1"/>
    <property type="match status" value="1"/>
</dbReference>
<keyword evidence="6 7" id="KW-0472">Membrane</keyword>
<reference evidence="8 9" key="1">
    <citation type="journal article" date="2020" name="Nat. Food">
        <title>A phased Vanilla planifolia genome enables genetic improvement of flavour and production.</title>
        <authorList>
            <person name="Hasing T."/>
            <person name="Tang H."/>
            <person name="Brym M."/>
            <person name="Khazi F."/>
            <person name="Huang T."/>
            <person name="Chambers A.H."/>
        </authorList>
    </citation>
    <scope>NUCLEOTIDE SEQUENCE [LARGE SCALE GENOMIC DNA]</scope>
    <source>
        <tissue evidence="8">Leaf</tissue>
    </source>
</reference>